<sequence>MLMHLGVHDKNQYLLRKLRDRSYTSERNQPRTAKTEMEDKTDPEPKKVRFNLKPKIHVIVYWSYAYREARKGPWQEIARNNERFRRRIALADRVLRPIFEATHRNRIERRNKELTCPDEGEVKHVKPLKIAVSSRRHSILQ</sequence>
<evidence type="ECO:0000313" key="1">
    <source>
        <dbReference type="EMBL" id="KAJ8672329.1"/>
    </source>
</evidence>
<accession>A0ACC2NMM2</accession>
<reference evidence="1" key="1">
    <citation type="submission" date="2023-04" db="EMBL/GenBank/DDBJ databases">
        <title>A chromosome-level genome assembly of the parasitoid wasp Eretmocerus hayati.</title>
        <authorList>
            <person name="Zhong Y."/>
            <person name="Liu S."/>
            <person name="Liu Y."/>
        </authorList>
    </citation>
    <scope>NUCLEOTIDE SEQUENCE</scope>
    <source>
        <strain evidence="1">ZJU_SS_LIU_2023</strain>
    </source>
</reference>
<keyword evidence="2" id="KW-1185">Reference proteome</keyword>
<gene>
    <name evidence="1" type="ORF">QAD02_003588</name>
</gene>
<dbReference type="EMBL" id="CM056743">
    <property type="protein sequence ID" value="KAJ8672329.1"/>
    <property type="molecule type" value="Genomic_DNA"/>
</dbReference>
<dbReference type="Proteomes" id="UP001239111">
    <property type="component" value="Chromosome 3"/>
</dbReference>
<proteinExistence type="predicted"/>
<comment type="caution">
    <text evidence="1">The sequence shown here is derived from an EMBL/GenBank/DDBJ whole genome shotgun (WGS) entry which is preliminary data.</text>
</comment>
<protein>
    <submittedName>
        <fullName evidence="1">Uncharacterized protein</fullName>
    </submittedName>
</protein>
<evidence type="ECO:0000313" key="2">
    <source>
        <dbReference type="Proteomes" id="UP001239111"/>
    </source>
</evidence>
<name>A0ACC2NMM2_9HYME</name>
<organism evidence="1 2">
    <name type="scientific">Eretmocerus hayati</name>
    <dbReference type="NCBI Taxonomy" id="131215"/>
    <lineage>
        <taxon>Eukaryota</taxon>
        <taxon>Metazoa</taxon>
        <taxon>Ecdysozoa</taxon>
        <taxon>Arthropoda</taxon>
        <taxon>Hexapoda</taxon>
        <taxon>Insecta</taxon>
        <taxon>Pterygota</taxon>
        <taxon>Neoptera</taxon>
        <taxon>Endopterygota</taxon>
        <taxon>Hymenoptera</taxon>
        <taxon>Apocrita</taxon>
        <taxon>Proctotrupomorpha</taxon>
        <taxon>Chalcidoidea</taxon>
        <taxon>Aphelinidae</taxon>
        <taxon>Aphelininae</taxon>
        <taxon>Eretmocerus</taxon>
    </lineage>
</organism>